<dbReference type="EMBL" id="UZAM01014968">
    <property type="protein sequence ID" value="VDP36589.1"/>
    <property type="molecule type" value="Genomic_DNA"/>
</dbReference>
<keyword evidence="3" id="KW-0677">Repeat</keyword>
<dbReference type="PROSITE" id="PS00232">
    <property type="entry name" value="CADHERIN_1"/>
    <property type="match status" value="2"/>
</dbReference>
<dbReference type="GO" id="GO:0005911">
    <property type="term" value="C:cell-cell junction"/>
    <property type="evidence" value="ECO:0007669"/>
    <property type="project" value="TreeGrafter"/>
</dbReference>
<proteinExistence type="predicted"/>
<keyword evidence="6" id="KW-1133">Transmembrane helix</keyword>
<keyword evidence="4 8" id="KW-0106">Calcium</keyword>
<evidence type="ECO:0000256" key="2">
    <source>
        <dbReference type="ARBA" id="ARBA00022692"/>
    </source>
</evidence>
<keyword evidence="5" id="KW-0130">Cell adhesion</keyword>
<evidence type="ECO:0000313" key="10">
    <source>
        <dbReference type="EMBL" id="VDP36589.1"/>
    </source>
</evidence>
<dbReference type="PROSITE" id="PS50268">
    <property type="entry name" value="CADHERIN_2"/>
    <property type="match status" value="3"/>
</dbReference>
<dbReference type="InterPro" id="IPR020894">
    <property type="entry name" value="Cadherin_CS"/>
</dbReference>
<evidence type="ECO:0000256" key="7">
    <source>
        <dbReference type="ARBA" id="ARBA00023136"/>
    </source>
</evidence>
<comment type="subcellular location">
    <subcellularLocation>
        <location evidence="1">Membrane</location>
    </subcellularLocation>
</comment>
<evidence type="ECO:0000313" key="11">
    <source>
        <dbReference type="Proteomes" id="UP000270296"/>
    </source>
</evidence>
<evidence type="ECO:0000256" key="5">
    <source>
        <dbReference type="ARBA" id="ARBA00022889"/>
    </source>
</evidence>
<dbReference type="AlphaFoldDB" id="A0A3P8GPK2"/>
<dbReference type="Proteomes" id="UP000270296">
    <property type="component" value="Unassembled WGS sequence"/>
</dbReference>
<evidence type="ECO:0000259" key="9">
    <source>
        <dbReference type="PROSITE" id="PS50268"/>
    </source>
</evidence>
<evidence type="ECO:0000256" key="6">
    <source>
        <dbReference type="ARBA" id="ARBA00022989"/>
    </source>
</evidence>
<protein>
    <recommendedName>
        <fullName evidence="9">Cadherin domain-containing protein</fullName>
    </recommendedName>
</protein>
<dbReference type="Gene3D" id="2.60.40.60">
    <property type="entry name" value="Cadherins"/>
    <property type="match status" value="2"/>
</dbReference>
<keyword evidence="2" id="KW-0812">Transmembrane</keyword>
<keyword evidence="11" id="KW-1185">Reference proteome</keyword>
<reference evidence="10 11" key="1">
    <citation type="submission" date="2018-11" db="EMBL/GenBank/DDBJ databases">
        <authorList>
            <consortium name="Pathogen Informatics"/>
        </authorList>
    </citation>
    <scope>NUCLEOTIDE SEQUENCE [LARGE SCALE GENOMIC DNA]</scope>
</reference>
<sequence length="412" mass="45469">MKNFVPVTVIVTDVNDHPPEFIQEQYYGVVFDDYPIGYSIPLNIKAVDKDDGINAVIKYFLNGSDANCFSIDHVSGSISLQCDISRRRKKSFELEVVAIDRNGSGNEASAKLSVVVVPHQVSVETGSNVTQLLPSNDSSFDSACRLEFSSDLVDVVLVEHAPLSSPVYIATLSYGRQTCAKVTFGFGDNSALPYFNIDPSTGLISVSGDIDIRRLERQGLLSGHDPRDSVMLNISATAYSPPDSDKLQAFMRVRVHVYGTEQRQDGGVAFVSSSYSFTLKENQKPGTYVGQVVAKYQRTDDIQYTLLYSQLFEIANSSNVTVKIEDVNDNSPVFTKGIYLVEIPEGPYGNGAVIGFVKATDRDSGENGNVYYYTPDSEIPFNVSEDGNIFCYGTIDREMREVYEFAVQVNTY</sequence>
<evidence type="ECO:0000256" key="3">
    <source>
        <dbReference type="ARBA" id="ARBA00022737"/>
    </source>
</evidence>
<feature type="domain" description="Cadherin" evidence="9">
    <location>
        <begin position="335"/>
        <end position="409"/>
    </location>
</feature>
<feature type="domain" description="Cadherin" evidence="9">
    <location>
        <begin position="243"/>
        <end position="334"/>
    </location>
</feature>
<organism evidence="10 11">
    <name type="scientific">Soboliphyme baturini</name>
    <dbReference type="NCBI Taxonomy" id="241478"/>
    <lineage>
        <taxon>Eukaryota</taxon>
        <taxon>Metazoa</taxon>
        <taxon>Ecdysozoa</taxon>
        <taxon>Nematoda</taxon>
        <taxon>Enoplea</taxon>
        <taxon>Dorylaimia</taxon>
        <taxon>Dioctophymatida</taxon>
        <taxon>Dioctophymatoidea</taxon>
        <taxon>Soboliphymatidae</taxon>
        <taxon>Soboliphyme</taxon>
    </lineage>
</organism>
<evidence type="ECO:0000256" key="8">
    <source>
        <dbReference type="PROSITE-ProRule" id="PRU00043"/>
    </source>
</evidence>
<gene>
    <name evidence="10" type="ORF">SBAD_LOCUS11039</name>
</gene>
<dbReference type="GO" id="GO:0005509">
    <property type="term" value="F:calcium ion binding"/>
    <property type="evidence" value="ECO:0007669"/>
    <property type="project" value="UniProtKB-UniRule"/>
</dbReference>
<dbReference type="OrthoDB" id="6252479at2759"/>
<dbReference type="GO" id="GO:0005886">
    <property type="term" value="C:plasma membrane"/>
    <property type="evidence" value="ECO:0007669"/>
    <property type="project" value="InterPro"/>
</dbReference>
<dbReference type="GO" id="GO:0007156">
    <property type="term" value="P:homophilic cell adhesion via plasma membrane adhesion molecules"/>
    <property type="evidence" value="ECO:0007669"/>
    <property type="project" value="InterPro"/>
</dbReference>
<feature type="domain" description="Cadherin" evidence="9">
    <location>
        <begin position="22"/>
        <end position="136"/>
    </location>
</feature>
<evidence type="ECO:0000256" key="1">
    <source>
        <dbReference type="ARBA" id="ARBA00004370"/>
    </source>
</evidence>
<dbReference type="SUPFAM" id="SSF49313">
    <property type="entry name" value="Cadherin-like"/>
    <property type="match status" value="2"/>
</dbReference>
<dbReference type="PANTHER" id="PTHR24025">
    <property type="entry name" value="DESMOGLEIN FAMILY MEMBER"/>
    <property type="match status" value="1"/>
</dbReference>
<dbReference type="Pfam" id="PF00028">
    <property type="entry name" value="Cadherin"/>
    <property type="match status" value="1"/>
</dbReference>
<accession>A0A3P8GPK2</accession>
<dbReference type="PRINTS" id="PR00205">
    <property type="entry name" value="CADHERIN"/>
</dbReference>
<name>A0A3P8GPK2_9BILA</name>
<dbReference type="InterPro" id="IPR050971">
    <property type="entry name" value="Cadherin-domain_protein"/>
</dbReference>
<dbReference type="CDD" id="cd11304">
    <property type="entry name" value="Cadherin_repeat"/>
    <property type="match status" value="3"/>
</dbReference>
<dbReference type="InterPro" id="IPR015919">
    <property type="entry name" value="Cadherin-like_sf"/>
</dbReference>
<dbReference type="SMART" id="SM00112">
    <property type="entry name" value="CA"/>
    <property type="match status" value="1"/>
</dbReference>
<dbReference type="InterPro" id="IPR002126">
    <property type="entry name" value="Cadherin-like_dom"/>
</dbReference>
<keyword evidence="7" id="KW-0472">Membrane</keyword>
<dbReference type="PANTHER" id="PTHR24025:SF23">
    <property type="entry name" value="NEURAL-CADHERIN"/>
    <property type="match status" value="1"/>
</dbReference>
<evidence type="ECO:0000256" key="4">
    <source>
        <dbReference type="ARBA" id="ARBA00022837"/>
    </source>
</evidence>